<dbReference type="RefSeq" id="XP_066697672.1">
    <property type="nucleotide sequence ID" value="XM_066845274.1"/>
</dbReference>
<evidence type="ECO:0000256" key="7">
    <source>
        <dbReference type="RuleBase" id="RU003346"/>
    </source>
</evidence>
<dbReference type="PROSITE" id="PS00216">
    <property type="entry name" value="SUGAR_TRANSPORT_1"/>
    <property type="match status" value="2"/>
</dbReference>
<evidence type="ECO:0000259" key="10">
    <source>
        <dbReference type="PROSITE" id="PS50850"/>
    </source>
</evidence>
<feature type="domain" description="Major facilitator superfamily (MFS) profile" evidence="10">
    <location>
        <begin position="56"/>
        <end position="516"/>
    </location>
</feature>
<feature type="transmembrane region" description="Helical" evidence="9">
    <location>
        <begin position="461"/>
        <end position="485"/>
    </location>
</feature>
<dbReference type="GeneID" id="92078336"/>
<feature type="transmembrane region" description="Helical" evidence="9">
    <location>
        <begin position="327"/>
        <end position="345"/>
    </location>
</feature>
<feature type="transmembrane region" description="Helical" evidence="9">
    <location>
        <begin position="212"/>
        <end position="232"/>
    </location>
</feature>
<dbReference type="InterPro" id="IPR003663">
    <property type="entry name" value="Sugar/inositol_transpt"/>
</dbReference>
<dbReference type="PANTHER" id="PTHR48020:SF12">
    <property type="entry name" value="PROTON MYO-INOSITOL COTRANSPORTER"/>
    <property type="match status" value="1"/>
</dbReference>
<dbReference type="InterPro" id="IPR036259">
    <property type="entry name" value="MFS_trans_sf"/>
</dbReference>
<dbReference type="EMBL" id="JAQQWE010000006">
    <property type="protein sequence ID" value="KAK7948166.1"/>
    <property type="molecule type" value="Genomic_DNA"/>
</dbReference>
<keyword evidence="12" id="KW-1185">Reference proteome</keyword>
<feature type="transmembrane region" description="Helical" evidence="9">
    <location>
        <begin position="376"/>
        <end position="398"/>
    </location>
</feature>
<feature type="transmembrane region" description="Helical" evidence="9">
    <location>
        <begin position="418"/>
        <end position="441"/>
    </location>
</feature>
<protein>
    <submittedName>
        <fullName evidence="11">Sugar transporter domain-containing protein</fullName>
    </submittedName>
</protein>
<sequence>MTTSAEAPLIAHREDDDGPENDEQRHRDDGYADGTAQDEEPRGSGDRNIGLFMWLLAISAGISGLLFGYDTGVISATLVSLGTSLSGRELTLGDKSIVTSCTSLLALVASPLSSLLADRFGRRPVILLADVLFAAGALGQAYAGTVGQMVAGRSVVGAAVGAASFVTPLYIAELAPAAHRGMLVTLNVLAITLGQVVAYVVGWAFAGHDQGWRYMVGLGALPAVLQAALLLGMPETPRWLVKVGRAAAARQVIGKTLGAGSGLAAERVLQDIRREVREEEEEGGGGVRAKGGRAWTEGWRELGTVPKNRRALTIACLLQGLQQLCGFNSLMYFSATIFTLLGFSIPTLTSLSVAVSNFVFTVAALLLIDRIGRRRILLYSIPFMALGLLLSAGGFRFIKLPDHGLGGIPDSSGDADKSGGGGGAAVTILISMTIFVAAYALGLGNVPWMQSELFPLNVRSLGSGLSTATNWSANFVVGLTFLPLMDALTPAWTFVLYAAVCVVGWVAVWRIYPETTGLSLEEVAGLLGEDWGVRRAGARARLGARSGR</sequence>
<feature type="transmembrane region" description="Helical" evidence="9">
    <location>
        <begin position="97"/>
        <end position="117"/>
    </location>
</feature>
<comment type="caution">
    <text evidence="11">The sequence shown here is derived from an EMBL/GenBank/DDBJ whole genome shotgun (WGS) entry which is preliminary data.</text>
</comment>
<dbReference type="InterPro" id="IPR005829">
    <property type="entry name" value="Sugar_transporter_CS"/>
</dbReference>
<evidence type="ECO:0000256" key="8">
    <source>
        <dbReference type="SAM" id="MobiDB-lite"/>
    </source>
</evidence>
<dbReference type="InterPro" id="IPR005828">
    <property type="entry name" value="MFS_sugar_transport-like"/>
</dbReference>
<feature type="region of interest" description="Disordered" evidence="8">
    <location>
        <begin position="1"/>
        <end position="44"/>
    </location>
</feature>
<name>A0ABR1Q6I8_9PEZI</name>
<evidence type="ECO:0000256" key="1">
    <source>
        <dbReference type="ARBA" id="ARBA00004141"/>
    </source>
</evidence>
<proteinExistence type="inferred from homology"/>
<evidence type="ECO:0000256" key="9">
    <source>
        <dbReference type="SAM" id="Phobius"/>
    </source>
</evidence>
<evidence type="ECO:0000256" key="3">
    <source>
        <dbReference type="ARBA" id="ARBA00022448"/>
    </source>
</evidence>
<comment type="similarity">
    <text evidence="2 7">Belongs to the major facilitator superfamily. Sugar transporter (TC 2.A.1.1) family.</text>
</comment>
<evidence type="ECO:0000256" key="2">
    <source>
        <dbReference type="ARBA" id="ARBA00010992"/>
    </source>
</evidence>
<keyword evidence="11" id="KW-0762">Sugar transport</keyword>
<feature type="transmembrane region" description="Helical" evidence="9">
    <location>
        <begin position="491"/>
        <end position="512"/>
    </location>
</feature>
<dbReference type="SUPFAM" id="SSF103473">
    <property type="entry name" value="MFS general substrate transporter"/>
    <property type="match status" value="1"/>
</dbReference>
<evidence type="ECO:0000313" key="12">
    <source>
        <dbReference type="Proteomes" id="UP001391051"/>
    </source>
</evidence>
<dbReference type="PROSITE" id="PS50850">
    <property type="entry name" value="MFS"/>
    <property type="match status" value="1"/>
</dbReference>
<feature type="transmembrane region" description="Helical" evidence="9">
    <location>
        <begin position="124"/>
        <end position="143"/>
    </location>
</feature>
<evidence type="ECO:0000256" key="6">
    <source>
        <dbReference type="ARBA" id="ARBA00023136"/>
    </source>
</evidence>
<accession>A0ABR1Q6I8</accession>
<feature type="transmembrane region" description="Helical" evidence="9">
    <location>
        <begin position="351"/>
        <end position="369"/>
    </location>
</feature>
<feature type="transmembrane region" description="Helical" evidence="9">
    <location>
        <begin position="184"/>
        <end position="206"/>
    </location>
</feature>
<dbReference type="InterPro" id="IPR050814">
    <property type="entry name" value="Myo-inositol_Transporter"/>
</dbReference>
<keyword evidence="6 9" id="KW-0472">Membrane</keyword>
<dbReference type="NCBIfam" id="TIGR00879">
    <property type="entry name" value="SP"/>
    <property type="match status" value="1"/>
</dbReference>
<feature type="transmembrane region" description="Helical" evidence="9">
    <location>
        <begin position="155"/>
        <end position="172"/>
    </location>
</feature>
<dbReference type="PROSITE" id="PS00217">
    <property type="entry name" value="SUGAR_TRANSPORT_2"/>
    <property type="match status" value="1"/>
</dbReference>
<evidence type="ECO:0000313" key="11">
    <source>
        <dbReference type="EMBL" id="KAK7948166.1"/>
    </source>
</evidence>
<keyword evidence="3 7" id="KW-0813">Transport</keyword>
<dbReference type="Proteomes" id="UP001391051">
    <property type="component" value="Unassembled WGS sequence"/>
</dbReference>
<keyword evidence="5 9" id="KW-1133">Transmembrane helix</keyword>
<comment type="subcellular location">
    <subcellularLocation>
        <location evidence="1">Membrane</location>
        <topology evidence="1">Multi-pass membrane protein</topology>
    </subcellularLocation>
</comment>
<dbReference type="PRINTS" id="PR00171">
    <property type="entry name" value="SUGRTRNSPORT"/>
</dbReference>
<evidence type="ECO:0000256" key="4">
    <source>
        <dbReference type="ARBA" id="ARBA00022692"/>
    </source>
</evidence>
<organism evidence="11 12">
    <name type="scientific">Apiospora aurea</name>
    <dbReference type="NCBI Taxonomy" id="335848"/>
    <lineage>
        <taxon>Eukaryota</taxon>
        <taxon>Fungi</taxon>
        <taxon>Dikarya</taxon>
        <taxon>Ascomycota</taxon>
        <taxon>Pezizomycotina</taxon>
        <taxon>Sordariomycetes</taxon>
        <taxon>Xylariomycetidae</taxon>
        <taxon>Amphisphaeriales</taxon>
        <taxon>Apiosporaceae</taxon>
        <taxon>Apiospora</taxon>
    </lineage>
</organism>
<dbReference type="InterPro" id="IPR020846">
    <property type="entry name" value="MFS_dom"/>
</dbReference>
<keyword evidence="4 9" id="KW-0812">Transmembrane</keyword>
<gene>
    <name evidence="11" type="ORF">PG986_009052</name>
</gene>
<feature type="transmembrane region" description="Helical" evidence="9">
    <location>
        <begin position="51"/>
        <end position="69"/>
    </location>
</feature>
<dbReference type="PANTHER" id="PTHR48020">
    <property type="entry name" value="PROTON MYO-INOSITOL COTRANSPORTER"/>
    <property type="match status" value="1"/>
</dbReference>
<evidence type="ECO:0000256" key="5">
    <source>
        <dbReference type="ARBA" id="ARBA00022989"/>
    </source>
</evidence>
<dbReference type="Pfam" id="PF00083">
    <property type="entry name" value="Sugar_tr"/>
    <property type="match status" value="1"/>
</dbReference>
<dbReference type="Gene3D" id="1.20.1250.20">
    <property type="entry name" value="MFS general substrate transporter like domains"/>
    <property type="match status" value="1"/>
</dbReference>
<reference evidence="11 12" key="1">
    <citation type="submission" date="2023-01" db="EMBL/GenBank/DDBJ databases">
        <title>Analysis of 21 Apiospora genomes using comparative genomics revels a genus with tremendous synthesis potential of carbohydrate active enzymes and secondary metabolites.</title>
        <authorList>
            <person name="Sorensen T."/>
        </authorList>
    </citation>
    <scope>NUCLEOTIDE SEQUENCE [LARGE SCALE GENOMIC DNA]</scope>
    <source>
        <strain evidence="11 12">CBS 24483</strain>
    </source>
</reference>